<name>A0A1G9CZA6_ACTMZ</name>
<keyword evidence="5" id="KW-1185">Reference proteome</keyword>
<feature type="transmembrane region" description="Helical" evidence="2">
    <location>
        <begin position="89"/>
        <end position="107"/>
    </location>
</feature>
<accession>A0A1G9CZA6</accession>
<gene>
    <name evidence="4" type="ORF">SAMN04487820_109156</name>
</gene>
<dbReference type="Pfam" id="PF08044">
    <property type="entry name" value="DUF1707"/>
    <property type="match status" value="1"/>
</dbReference>
<dbReference type="EMBL" id="FNFM01000009">
    <property type="protein sequence ID" value="SDK56735.1"/>
    <property type="molecule type" value="Genomic_DNA"/>
</dbReference>
<organism evidence="4 5">
    <name type="scientific">Actinopolyspora mzabensis</name>
    <dbReference type="NCBI Taxonomy" id="995066"/>
    <lineage>
        <taxon>Bacteria</taxon>
        <taxon>Bacillati</taxon>
        <taxon>Actinomycetota</taxon>
        <taxon>Actinomycetes</taxon>
        <taxon>Actinopolysporales</taxon>
        <taxon>Actinopolysporaceae</taxon>
        <taxon>Actinopolyspora</taxon>
    </lineage>
</organism>
<feature type="region of interest" description="Disordered" evidence="1">
    <location>
        <begin position="65"/>
        <end position="87"/>
    </location>
</feature>
<evidence type="ECO:0000256" key="1">
    <source>
        <dbReference type="SAM" id="MobiDB-lite"/>
    </source>
</evidence>
<evidence type="ECO:0000313" key="5">
    <source>
        <dbReference type="Proteomes" id="UP000199213"/>
    </source>
</evidence>
<sequence length="131" mass="14546">MAERGDGVRIGDQDRDRVIALLGEHFSAGRLEIDEFDERCKRAARARFRADVAVLFADLPDPHPELLVPRDTGPAAEPEREGASRVPRARRGALLGISVAVALLGLLVVTRQFWALLPMVGFVFVWFGTRR</sequence>
<evidence type="ECO:0000313" key="4">
    <source>
        <dbReference type="EMBL" id="SDK56735.1"/>
    </source>
</evidence>
<dbReference type="AlphaFoldDB" id="A0A1G9CZA6"/>
<proteinExistence type="predicted"/>
<keyword evidence="2" id="KW-0812">Transmembrane</keyword>
<dbReference type="RefSeq" id="WP_092629450.1">
    <property type="nucleotide sequence ID" value="NZ_FNFM01000009.1"/>
</dbReference>
<evidence type="ECO:0000259" key="3">
    <source>
        <dbReference type="Pfam" id="PF08044"/>
    </source>
</evidence>
<dbReference type="InterPro" id="IPR012551">
    <property type="entry name" value="DUF1707_SHOCT-like"/>
</dbReference>
<keyword evidence="2" id="KW-1133">Transmembrane helix</keyword>
<protein>
    <recommendedName>
        <fullName evidence="3">DUF1707 domain-containing protein</fullName>
    </recommendedName>
</protein>
<reference evidence="5" key="1">
    <citation type="submission" date="2016-10" db="EMBL/GenBank/DDBJ databases">
        <authorList>
            <person name="Varghese N."/>
            <person name="Submissions S."/>
        </authorList>
    </citation>
    <scope>NUCLEOTIDE SEQUENCE [LARGE SCALE GENOMIC DNA]</scope>
    <source>
        <strain evidence="5">DSM 45460</strain>
    </source>
</reference>
<dbReference type="Proteomes" id="UP000199213">
    <property type="component" value="Unassembled WGS sequence"/>
</dbReference>
<feature type="domain" description="DUF1707" evidence="3">
    <location>
        <begin position="8"/>
        <end position="60"/>
    </location>
</feature>
<dbReference type="OrthoDB" id="3534574at2"/>
<keyword evidence="2" id="KW-0472">Membrane</keyword>
<evidence type="ECO:0000256" key="2">
    <source>
        <dbReference type="SAM" id="Phobius"/>
    </source>
</evidence>